<dbReference type="GO" id="GO:0003677">
    <property type="term" value="F:DNA binding"/>
    <property type="evidence" value="ECO:0007669"/>
    <property type="project" value="UniProtKB-KW"/>
</dbReference>
<gene>
    <name evidence="7" type="ORF">LWI28_010024</name>
</gene>
<keyword evidence="6" id="KW-1133">Transmembrane helix</keyword>
<feature type="transmembrane region" description="Helical" evidence="6">
    <location>
        <begin position="356"/>
        <end position="382"/>
    </location>
</feature>
<dbReference type="SUPFAM" id="SSF101936">
    <property type="entry name" value="DNA-binding pseudobarrel domain"/>
    <property type="match status" value="1"/>
</dbReference>
<dbReference type="AlphaFoldDB" id="A0AAD5NWB5"/>
<keyword evidence="8" id="KW-1185">Reference proteome</keyword>
<keyword evidence="2" id="KW-0805">Transcription regulation</keyword>
<dbReference type="InterPro" id="IPR003340">
    <property type="entry name" value="B3_DNA-bd"/>
</dbReference>
<dbReference type="InterPro" id="IPR015300">
    <property type="entry name" value="DNA-bd_pseudobarrel_sf"/>
</dbReference>
<evidence type="ECO:0000256" key="4">
    <source>
        <dbReference type="ARBA" id="ARBA00023163"/>
    </source>
</evidence>
<evidence type="ECO:0000256" key="6">
    <source>
        <dbReference type="SAM" id="Phobius"/>
    </source>
</evidence>
<keyword evidence="5" id="KW-0539">Nucleus</keyword>
<protein>
    <recommendedName>
        <fullName evidence="9">TF-B3 domain-containing protein</fullName>
    </recommendedName>
</protein>
<evidence type="ECO:0000256" key="5">
    <source>
        <dbReference type="ARBA" id="ARBA00023242"/>
    </source>
</evidence>
<feature type="transmembrane region" description="Helical" evidence="6">
    <location>
        <begin position="430"/>
        <end position="446"/>
    </location>
</feature>
<proteinExistence type="predicted"/>
<dbReference type="Proteomes" id="UP001064489">
    <property type="component" value="Chromosome 3"/>
</dbReference>
<comment type="caution">
    <text evidence="7">The sequence shown here is derived from an EMBL/GenBank/DDBJ whole genome shotgun (WGS) entry which is preliminary data.</text>
</comment>
<evidence type="ECO:0000256" key="3">
    <source>
        <dbReference type="ARBA" id="ARBA00023125"/>
    </source>
</evidence>
<dbReference type="Gene3D" id="2.40.330.10">
    <property type="entry name" value="DNA-binding pseudobarrel domain"/>
    <property type="match status" value="1"/>
</dbReference>
<reference evidence="7" key="1">
    <citation type="journal article" date="2022" name="Plant J.">
        <title>Strategies of tolerance reflected in two North American maple genomes.</title>
        <authorList>
            <person name="McEvoy S.L."/>
            <person name="Sezen U.U."/>
            <person name="Trouern-Trend A."/>
            <person name="McMahon S.M."/>
            <person name="Schaberg P.G."/>
            <person name="Yang J."/>
            <person name="Wegrzyn J.L."/>
            <person name="Swenson N.G."/>
        </authorList>
    </citation>
    <scope>NUCLEOTIDE SEQUENCE</scope>
    <source>
        <strain evidence="7">91603</strain>
    </source>
</reference>
<feature type="transmembrane region" description="Helical" evidence="6">
    <location>
        <begin position="331"/>
        <end position="350"/>
    </location>
</feature>
<comment type="subcellular location">
    <subcellularLocation>
        <location evidence="1">Nucleus</location>
    </subcellularLocation>
</comment>
<dbReference type="GO" id="GO:0005634">
    <property type="term" value="C:nucleus"/>
    <property type="evidence" value="ECO:0007669"/>
    <property type="project" value="UniProtKB-SubCell"/>
</dbReference>
<organism evidence="7 8">
    <name type="scientific">Acer negundo</name>
    <name type="common">Box elder</name>
    <dbReference type="NCBI Taxonomy" id="4023"/>
    <lineage>
        <taxon>Eukaryota</taxon>
        <taxon>Viridiplantae</taxon>
        <taxon>Streptophyta</taxon>
        <taxon>Embryophyta</taxon>
        <taxon>Tracheophyta</taxon>
        <taxon>Spermatophyta</taxon>
        <taxon>Magnoliopsida</taxon>
        <taxon>eudicotyledons</taxon>
        <taxon>Gunneridae</taxon>
        <taxon>Pentapetalae</taxon>
        <taxon>rosids</taxon>
        <taxon>malvids</taxon>
        <taxon>Sapindales</taxon>
        <taxon>Sapindaceae</taxon>
        <taxon>Hippocastanoideae</taxon>
        <taxon>Acereae</taxon>
        <taxon>Acer</taxon>
    </lineage>
</organism>
<name>A0AAD5NWB5_ACENE</name>
<keyword evidence="4" id="KW-0804">Transcription</keyword>
<evidence type="ECO:0008006" key="9">
    <source>
        <dbReference type="Google" id="ProtNLM"/>
    </source>
</evidence>
<evidence type="ECO:0000256" key="2">
    <source>
        <dbReference type="ARBA" id="ARBA00023015"/>
    </source>
</evidence>
<reference evidence="7" key="2">
    <citation type="submission" date="2023-02" db="EMBL/GenBank/DDBJ databases">
        <authorList>
            <person name="Swenson N.G."/>
            <person name="Wegrzyn J.L."/>
            <person name="Mcevoy S.L."/>
        </authorList>
    </citation>
    <scope>NUCLEOTIDE SEQUENCE</scope>
    <source>
        <strain evidence="7">91603</strain>
        <tissue evidence="7">Leaf</tissue>
    </source>
</reference>
<keyword evidence="3" id="KW-0238">DNA-binding</keyword>
<feature type="transmembrane region" description="Helical" evidence="6">
    <location>
        <begin position="116"/>
        <end position="144"/>
    </location>
</feature>
<feature type="transmembrane region" description="Helical" evidence="6">
    <location>
        <begin position="394"/>
        <end position="418"/>
    </location>
</feature>
<sequence length="464" mass="52485">MPIHFEETKKAIAMELALRTSNLRYELPSHTGPAASDRVVLELGAGFAWSEWDQELEAGFELFWHERIDIGGLRGGAENREQIRRVAFGLMNDFDLEGDSCNGVVGGVLFFLLHQILMWLLLSSVAAAMVVVLFQFLLNIILFFDQLIHLQGVLVQETYTCGSITFIGDNIICVGSNWRKQQAFPYSFISLIRNRFGIFTRNSSSRLIENQAHCAEAQHPHNLSIKTMKILFSKEQSETDVSRRLAIPSGKLDKIPPSSLGEEVSIAVIDDTEHQSSFLLSIRKEGKYLKPVISGNEWQRFVTKRNLRKGDKITFYRETIKNNEAFWYKKLILAVLLLSSEIISYVLDQIGGSNRLFLVASFLLSAIGFVTTIYTSFFSSAVPAVTRSESERQLIAVDIVFSFIQLVLTFIQLIRVFLGAKSNNDNNESLLPLAFAVISVVFIFRNNEEAQVFFRFGISQPNHF</sequence>
<evidence type="ECO:0000313" key="7">
    <source>
        <dbReference type="EMBL" id="KAI9185715.1"/>
    </source>
</evidence>
<dbReference type="EMBL" id="JAJSOW010000100">
    <property type="protein sequence ID" value="KAI9185715.1"/>
    <property type="molecule type" value="Genomic_DNA"/>
</dbReference>
<keyword evidence="6" id="KW-0472">Membrane</keyword>
<evidence type="ECO:0000256" key="1">
    <source>
        <dbReference type="ARBA" id="ARBA00004123"/>
    </source>
</evidence>
<keyword evidence="6" id="KW-0812">Transmembrane</keyword>
<dbReference type="CDD" id="cd10017">
    <property type="entry name" value="B3_DNA"/>
    <property type="match status" value="1"/>
</dbReference>
<accession>A0AAD5NWB5</accession>
<evidence type="ECO:0000313" key="8">
    <source>
        <dbReference type="Proteomes" id="UP001064489"/>
    </source>
</evidence>